<keyword evidence="1 2" id="KW-0812">Transmembrane</keyword>
<dbReference type="GeneID" id="13206884"/>
<dbReference type="EMBL" id="BX284604">
    <property type="protein sequence ID" value="CAZ65534.1"/>
    <property type="molecule type" value="Genomic_DNA"/>
</dbReference>
<sequence>MTKKFKKKRIFLRVPLSFLTLHTSIKCTGTTDKTVFSHTTMPSLRDICPGLPFTYLNMFITVFAFFHSYELFVINLLVILDTLFLLPKSEKIREQNKYELIMFVLVPFIWSLCIHSILSFGSTDTILLKIAFGYNCIVLGIYSFLSITLVVISF</sequence>
<dbReference type="Proteomes" id="UP000001940">
    <property type="component" value="Chromosome IV"/>
</dbReference>
<proteinExistence type="predicted"/>
<dbReference type="Bgee" id="WBGene00194645">
    <property type="expression patterns" value="Expressed in adult organism"/>
</dbReference>
<dbReference type="PaxDb" id="6239-Y105C5A.1269"/>
<keyword evidence="3" id="KW-1185">Reference proteome</keyword>
<dbReference type="HOGENOM" id="CLU_1705841_0_0_1"/>
<name>C5VUJ7_CAEEL</name>
<dbReference type="WormBase" id="Y105C5A.1269">
    <property type="protein sequence ID" value="CE43939"/>
    <property type="gene ID" value="WBGene00194645"/>
</dbReference>
<feature type="transmembrane region" description="Helical" evidence="1">
    <location>
        <begin position="98"/>
        <end position="118"/>
    </location>
</feature>
<evidence type="ECO:0000256" key="1">
    <source>
        <dbReference type="SAM" id="Phobius"/>
    </source>
</evidence>
<dbReference type="RefSeq" id="NP_001255880.1">
    <property type="nucleotide sequence ID" value="NM_001268951.1"/>
</dbReference>
<dbReference type="CTD" id="13206884"/>
<evidence type="ECO:0000313" key="3">
    <source>
        <dbReference type="Proteomes" id="UP000001940"/>
    </source>
</evidence>
<protein>
    <submittedName>
        <fullName evidence="2">Transmembrane protein</fullName>
    </submittedName>
</protein>
<gene>
    <name evidence="2" type="ORF">CELE_Y105C5A.1269</name>
    <name evidence="2 4" type="ORF">Y105C5A.1269</name>
</gene>
<dbReference type="AGR" id="WB:WBGene00194645"/>
<dbReference type="InParanoid" id="C5VUJ7"/>
<feature type="transmembrane region" description="Helical" evidence="1">
    <location>
        <begin position="53"/>
        <end position="86"/>
    </location>
</feature>
<keyword evidence="1" id="KW-1133">Transmembrane helix</keyword>
<dbReference type="AlphaFoldDB" id="C5VUJ7"/>
<feature type="transmembrane region" description="Helical" evidence="1">
    <location>
        <begin position="130"/>
        <end position="152"/>
    </location>
</feature>
<evidence type="ECO:0000313" key="4">
    <source>
        <dbReference type="WormBase" id="Y105C5A.1269"/>
    </source>
</evidence>
<organism evidence="2 3">
    <name type="scientific">Caenorhabditis elegans</name>
    <dbReference type="NCBI Taxonomy" id="6239"/>
    <lineage>
        <taxon>Eukaryota</taxon>
        <taxon>Metazoa</taxon>
        <taxon>Ecdysozoa</taxon>
        <taxon>Nematoda</taxon>
        <taxon>Chromadorea</taxon>
        <taxon>Rhabditida</taxon>
        <taxon>Rhabditina</taxon>
        <taxon>Rhabditomorpha</taxon>
        <taxon>Rhabditoidea</taxon>
        <taxon>Rhabditidae</taxon>
        <taxon>Peloderinae</taxon>
        <taxon>Caenorhabditis</taxon>
    </lineage>
</organism>
<accession>C5VUJ7</accession>
<evidence type="ECO:0000313" key="2">
    <source>
        <dbReference type="EMBL" id="CAZ65534.1"/>
    </source>
</evidence>
<keyword evidence="1" id="KW-0472">Membrane</keyword>
<dbReference type="KEGG" id="cel:CELE_Y105C5A.1269"/>
<reference evidence="2 3" key="1">
    <citation type="journal article" date="1998" name="Science">
        <title>Genome sequence of the nematode C. elegans: a platform for investigating biology.</title>
        <authorList>
            <consortium name="The C. elegans sequencing consortium"/>
            <person name="Sulson J.E."/>
            <person name="Waterston R."/>
        </authorList>
    </citation>
    <scope>NUCLEOTIDE SEQUENCE [LARGE SCALE GENOMIC DNA]</scope>
    <source>
        <strain evidence="2 3">Bristol N2</strain>
    </source>
</reference>